<dbReference type="Pfam" id="PF16531">
    <property type="entry name" value="SAS-6_N"/>
    <property type="match status" value="1"/>
</dbReference>
<keyword evidence="5" id="KW-0131">Cell cycle</keyword>
<keyword evidence="4" id="KW-0206">Cytoskeleton</keyword>
<evidence type="ECO:0000256" key="6">
    <source>
        <dbReference type="SAM" id="Coils"/>
    </source>
</evidence>
<proteinExistence type="predicted"/>
<name>A0A078AG83_STYLE</name>
<dbReference type="AlphaFoldDB" id="A0A078AG83"/>
<evidence type="ECO:0000256" key="5">
    <source>
        <dbReference type="ARBA" id="ARBA00023306"/>
    </source>
</evidence>
<dbReference type="Proteomes" id="UP000039865">
    <property type="component" value="Unassembled WGS sequence"/>
</dbReference>
<feature type="region of interest" description="Disordered" evidence="7">
    <location>
        <begin position="25"/>
        <end position="60"/>
    </location>
</feature>
<evidence type="ECO:0000256" key="4">
    <source>
        <dbReference type="ARBA" id="ARBA00023212"/>
    </source>
</evidence>
<feature type="compositionally biased region" description="Low complexity" evidence="7">
    <location>
        <begin position="25"/>
        <end position="37"/>
    </location>
</feature>
<feature type="compositionally biased region" description="Polar residues" evidence="7">
    <location>
        <begin position="852"/>
        <end position="870"/>
    </location>
</feature>
<keyword evidence="3 6" id="KW-0175">Coiled coil</keyword>
<dbReference type="GO" id="GO:0005813">
    <property type="term" value="C:centrosome"/>
    <property type="evidence" value="ECO:0007669"/>
    <property type="project" value="UniProtKB-SubCell"/>
</dbReference>
<dbReference type="InterPro" id="IPR038558">
    <property type="entry name" value="SAS-6_N_sf"/>
</dbReference>
<dbReference type="InterPro" id="IPR032396">
    <property type="entry name" value="SAS-6_N"/>
</dbReference>
<dbReference type="PANTHER" id="PTHR44281:SF2">
    <property type="entry name" value="SPINDLE ASSEMBLY ABNORMAL PROTEIN 6 HOMOLOG"/>
    <property type="match status" value="1"/>
</dbReference>
<evidence type="ECO:0000256" key="3">
    <source>
        <dbReference type="ARBA" id="ARBA00023054"/>
    </source>
</evidence>
<evidence type="ECO:0000256" key="2">
    <source>
        <dbReference type="ARBA" id="ARBA00022490"/>
    </source>
</evidence>
<comment type="subcellular location">
    <subcellularLocation>
        <location evidence="1">Cytoplasm</location>
        <location evidence="1">Cytoskeleton</location>
        <location evidence="1">Microtubule organizing center</location>
        <location evidence="1">Centrosome</location>
    </subcellularLocation>
</comment>
<dbReference type="InParanoid" id="A0A078AG83"/>
<feature type="region of interest" description="Disordered" evidence="7">
    <location>
        <begin position="758"/>
        <end position="781"/>
    </location>
</feature>
<keyword evidence="10" id="KW-1185">Reference proteome</keyword>
<keyword evidence="2" id="KW-0963">Cytoplasm</keyword>
<feature type="coiled-coil region" evidence="6">
    <location>
        <begin position="271"/>
        <end position="563"/>
    </location>
</feature>
<dbReference type="Gene3D" id="2.170.210.20">
    <property type="entry name" value="Spindle assembly abnormal protein 6, N-terminal domain"/>
    <property type="match status" value="1"/>
</dbReference>
<evidence type="ECO:0000313" key="9">
    <source>
        <dbReference type="EMBL" id="CDW79868.1"/>
    </source>
</evidence>
<evidence type="ECO:0000256" key="7">
    <source>
        <dbReference type="SAM" id="MobiDB-lite"/>
    </source>
</evidence>
<evidence type="ECO:0000259" key="8">
    <source>
        <dbReference type="Pfam" id="PF16531"/>
    </source>
</evidence>
<evidence type="ECO:0000313" key="10">
    <source>
        <dbReference type="Proteomes" id="UP000039865"/>
    </source>
</evidence>
<feature type="domain" description="Spindle assembly abnormal protein 6 N-terminal" evidence="8">
    <location>
        <begin position="105"/>
        <end position="246"/>
    </location>
</feature>
<reference evidence="9 10" key="1">
    <citation type="submission" date="2014-06" db="EMBL/GenBank/DDBJ databases">
        <authorList>
            <person name="Swart Estienne"/>
        </authorList>
    </citation>
    <scope>NUCLEOTIDE SEQUENCE [LARGE SCALE GENOMIC DNA]</scope>
    <source>
        <strain evidence="9 10">130c</strain>
    </source>
</reference>
<feature type="compositionally biased region" description="Basic and acidic residues" evidence="7">
    <location>
        <begin position="871"/>
        <end position="886"/>
    </location>
</feature>
<gene>
    <name evidence="9" type="primary">Contig15653.g16674</name>
    <name evidence="9" type="ORF">STYLEM_8860</name>
</gene>
<sequence length="886" mass="103292">MDEEQQEDIEIEGQSPIPSRYNQLLQKTQQQQIPQMQNEMKRSARQNTNSSKLNRNSVQQQDQALSMLAGKNYDNLQSDNQCMSCQVMNRGLAYNKLVSNQSIVYSQNIPVQSQTSFNTLQAAHNDVLFLTASEDSNPQFLYFTTIDIETFLQLRKTQNFHIDFNQLPERMVQLLNFCGQNFNHQQDYFQKSQQQNTEENEEDENRFFCQFTTSPSQNSEQQDQDQLATVEIFENNQFRNLLHYKITMEKATHEEARKWLGKKLLIQKHTNIELLQENEELREKVEEDENLLQQMQKSFQTLKEDNDRMLELKEKEGKEQVDLMESNKNEEIQNLQEQYDNQMDQFQQETEAEKRRNTEEINRLRQQLYEMTTQKDQLQEISSQYKFRSEQLTADLATSQRENLQLSTQAEQLRQQNAKLDKNLLEQTLLKDQGLKQIDQLNDQNKKQQLQIIELQDSQEQYRQLSDSLKEKIILIQEQVKSLENEVDKNEKQINKLNEKNHKYKGKYKNKKKEAKKLDQQILELNQALNARDQNINQGKEEQEKLNQEISSKDETIQLLQQKLKECEDILKSNSSMIEYLNKSLNEAQKVTFRTMVNQRGQDVTTDVTIRNRITSTNIMKSSTGFLSPIRRDDLENVNATMGKPQVISGTYQILDKNFAQAEETSLRKIHEPLAQNLYLPSKNLKMPLTEFYLNKQGESSKSPNFQNNQDGYVQSSFGYTHMGQTASLNPFSTQLQRDQIVSSDKLRTRFDYNYQPNDFGASKYDGSPNRGQYQGSIKGQSASFKTQEQFQFSHLRQSNHISSIHSKYAHLNIPSGSTLNHIQSNTLGTLDKDNGFNNNQLSQDGRESQRDNQNNLSIAGQSFNGQSANKGDKKTLSVKFDDSRQ</sequence>
<feature type="compositionally biased region" description="Polar residues" evidence="7">
    <location>
        <begin position="770"/>
        <end position="781"/>
    </location>
</feature>
<dbReference type="OrthoDB" id="49058at2759"/>
<dbReference type="OMA" id="KQYMRLE"/>
<accession>A0A078AG83</accession>
<protein>
    <submittedName>
        <fullName evidence="9">Spindle assembly abnormal protein 6 homolog</fullName>
    </submittedName>
</protein>
<feature type="region of interest" description="Disordered" evidence="7">
    <location>
        <begin position="831"/>
        <end position="886"/>
    </location>
</feature>
<evidence type="ECO:0000256" key="1">
    <source>
        <dbReference type="ARBA" id="ARBA00004300"/>
    </source>
</evidence>
<dbReference type="EMBL" id="CCKQ01008406">
    <property type="protein sequence ID" value="CDW79868.1"/>
    <property type="molecule type" value="Genomic_DNA"/>
</dbReference>
<organism evidence="9 10">
    <name type="scientific">Stylonychia lemnae</name>
    <name type="common">Ciliate</name>
    <dbReference type="NCBI Taxonomy" id="5949"/>
    <lineage>
        <taxon>Eukaryota</taxon>
        <taxon>Sar</taxon>
        <taxon>Alveolata</taxon>
        <taxon>Ciliophora</taxon>
        <taxon>Intramacronucleata</taxon>
        <taxon>Spirotrichea</taxon>
        <taxon>Stichotrichia</taxon>
        <taxon>Sporadotrichida</taxon>
        <taxon>Oxytrichidae</taxon>
        <taxon>Stylonychinae</taxon>
        <taxon>Stylonychia</taxon>
    </lineage>
</organism>
<dbReference type="PANTHER" id="PTHR44281">
    <property type="entry name" value="SPINDLE ASSEMBLY ABNORMAL PROTEIN 6 HOMOLOG"/>
    <property type="match status" value="1"/>
</dbReference>
<feature type="compositionally biased region" description="Polar residues" evidence="7">
    <location>
        <begin position="45"/>
        <end position="60"/>
    </location>
</feature>